<dbReference type="EMBL" id="JASMQD010000001">
    <property type="protein sequence ID" value="MDK2697678.1"/>
    <property type="molecule type" value="Genomic_DNA"/>
</dbReference>
<dbReference type="AlphaFoldDB" id="A0A0L6XSN1"/>
<feature type="compositionally biased region" description="Polar residues" evidence="1">
    <location>
        <begin position="17"/>
        <end position="27"/>
    </location>
</feature>
<name>A0A0L6XSN1_ECOLX</name>
<evidence type="ECO:0000313" key="7">
    <source>
        <dbReference type="EMBL" id="QRZ97585.1"/>
    </source>
</evidence>
<dbReference type="EMBL" id="CAUZHL010000007">
    <property type="protein sequence ID" value="CAK1216662.1"/>
    <property type="molecule type" value="Genomic_DNA"/>
</dbReference>
<evidence type="ECO:0000313" key="4">
    <source>
        <dbReference type="EMBL" id="EFH4962868.1"/>
    </source>
</evidence>
<dbReference type="RefSeq" id="WP_001366542.1">
    <property type="nucleotide sequence ID" value="NZ_JAALCF010000181.1"/>
</dbReference>
<feature type="compositionally biased region" description="Basic and acidic residues" evidence="1">
    <location>
        <begin position="43"/>
        <end position="63"/>
    </location>
</feature>
<evidence type="ECO:0000313" key="12">
    <source>
        <dbReference type="Proteomes" id="UP000254817"/>
    </source>
</evidence>
<evidence type="ECO:0000313" key="11">
    <source>
        <dbReference type="Proteomes" id="UP000245761"/>
    </source>
</evidence>
<protein>
    <submittedName>
        <fullName evidence="9">Activator of ProP osmoprotectant transporter</fullName>
    </submittedName>
    <submittedName>
        <fullName evidence="6">Osmoprotectant transport activator ProQ</fullName>
    </submittedName>
</protein>
<evidence type="ECO:0000313" key="13">
    <source>
        <dbReference type="Proteomes" id="UP000531962"/>
    </source>
</evidence>
<dbReference type="EMBL" id="UGAW01000001">
    <property type="protein sequence ID" value="STG52068.1"/>
    <property type="molecule type" value="Genomic_DNA"/>
</dbReference>
<dbReference type="Proteomes" id="UP001190091">
    <property type="component" value="Unassembled WGS sequence"/>
</dbReference>
<evidence type="ECO:0000313" key="9">
    <source>
        <dbReference type="EMBL" id="STG52068.1"/>
    </source>
</evidence>
<dbReference type="EMBL" id="AASWBF010000041">
    <property type="protein sequence ID" value="EFH4962868.1"/>
    <property type="molecule type" value="Genomic_DNA"/>
</dbReference>
<evidence type="ECO:0000313" key="5">
    <source>
        <dbReference type="EMBL" id="MDK2697678.1"/>
    </source>
</evidence>
<organism evidence="6 11">
    <name type="scientific">Escherichia coli</name>
    <dbReference type="NCBI Taxonomy" id="562"/>
    <lineage>
        <taxon>Bacteria</taxon>
        <taxon>Pseudomonadati</taxon>
        <taxon>Pseudomonadota</taxon>
        <taxon>Gammaproteobacteria</taxon>
        <taxon>Enterobacterales</taxon>
        <taxon>Enterobacteriaceae</taxon>
        <taxon>Escherichia</taxon>
    </lineage>
</organism>
<dbReference type="Proteomes" id="UP000531962">
    <property type="component" value="Unassembled WGS sequence"/>
</dbReference>
<reference evidence="9 12" key="2">
    <citation type="submission" date="2018-06" db="EMBL/GenBank/DDBJ databases">
        <authorList>
            <consortium name="Pathogen Informatics"/>
            <person name="Doyle S."/>
        </authorList>
    </citation>
    <scope>NUCLEOTIDE SEQUENCE [LARGE SCALE GENOMIC DNA]</scope>
    <source>
        <strain evidence="9 12">NCTC11112</strain>
    </source>
</reference>
<dbReference type="Proteomes" id="UP000543424">
    <property type="component" value="Unassembled WGS sequence"/>
</dbReference>
<dbReference type="Proteomes" id="UP000245761">
    <property type="component" value="Unassembled WGS sequence"/>
</dbReference>
<reference evidence="2" key="6">
    <citation type="submission" date="2023-10" db="EMBL/GenBank/DDBJ databases">
        <authorList>
            <person name="Leclercq S."/>
        </authorList>
    </citation>
    <scope>NUCLEOTIDE SEQUENCE</scope>
    <source>
        <strain evidence="2">F848</strain>
    </source>
</reference>
<evidence type="ECO:0000313" key="3">
    <source>
        <dbReference type="EMBL" id="EFD6887139.1"/>
    </source>
</evidence>
<evidence type="ECO:0000313" key="14">
    <source>
        <dbReference type="Proteomes" id="UP000543424"/>
    </source>
</evidence>
<gene>
    <name evidence="6" type="ORF">DD762_29720</name>
    <name evidence="4" type="ORF">F9413_20440</name>
    <name evidence="2" type="ORF">FGAF848_48050</name>
    <name evidence="3" type="ORF">FZU14_23660</name>
    <name evidence="7" type="ORF">JNP96_00345</name>
    <name evidence="8" type="ORF">JNP96_02445</name>
    <name evidence="9" type="ORF">NCTC11112_02558</name>
    <name evidence="10" type="ORF">NCTC11112_02596</name>
    <name evidence="5" type="ORF">QO046_25755</name>
</gene>
<dbReference type="Proteomes" id="UP001223829">
    <property type="component" value="Unassembled WGS sequence"/>
</dbReference>
<dbReference type="Proteomes" id="UP000663166">
    <property type="component" value="Chromosome"/>
</dbReference>
<evidence type="ECO:0000313" key="2">
    <source>
        <dbReference type="EMBL" id="CAK1216662.1"/>
    </source>
</evidence>
<reference evidence="6 11" key="1">
    <citation type="submission" date="2018-04" db="EMBL/GenBank/DDBJ databases">
        <title>Draft Genomic Sequencing Of Potential Extraintestinal Pathogenic Escherichia coli B8S56 Isolated from Retail Chicken Skin.</title>
        <authorList>
            <person name="Xu A."/>
            <person name="Tilman S."/>
            <person name="Wisser-Parker K."/>
            <person name="Scullen O.J."/>
            <person name="Sommers C."/>
        </authorList>
    </citation>
    <scope>NUCLEOTIDE SEQUENCE [LARGE SCALE GENOMIC DNA]</scope>
    <source>
        <strain evidence="6 11">B8S56</strain>
    </source>
</reference>
<reference evidence="7" key="4">
    <citation type="submission" date="2021-02" db="EMBL/GenBank/DDBJ databases">
        <title>Co-localization of colistin and carbapenem -resistance genes on a novel transferable IncHI2 plasmid in Escherichia coli from chicken-origin.</title>
        <authorList>
            <person name="Hoffmann M."/>
            <person name="Balkey M."/>
            <person name="Ronco T."/>
            <person name="Hendriksen R.S."/>
        </authorList>
    </citation>
    <scope>NUCLEOTIDE SEQUENCE</scope>
    <source>
        <strain evidence="7">CFSAN083829</strain>
    </source>
</reference>
<dbReference type="Proteomes" id="UP000254817">
    <property type="component" value="Unassembled WGS sequence"/>
</dbReference>
<dbReference type="EMBL" id="UGAW01000001">
    <property type="protein sequence ID" value="STG52105.1"/>
    <property type="molecule type" value="Genomic_DNA"/>
</dbReference>
<evidence type="ECO:0000313" key="10">
    <source>
        <dbReference type="EMBL" id="STG52105.1"/>
    </source>
</evidence>
<evidence type="ECO:0000313" key="6">
    <source>
        <dbReference type="EMBL" id="PWH47346.1"/>
    </source>
</evidence>
<reference evidence="4 14" key="3">
    <citation type="submission" date="2019-12" db="EMBL/GenBank/DDBJ databases">
        <authorList>
            <consortium name="NARMS: The National Antimicrobial Resistance Monitoring System"/>
        </authorList>
    </citation>
    <scope>NUCLEOTIDE SEQUENCE [LARGE SCALE GENOMIC DNA]</scope>
    <source>
        <strain evidence="3 13">19MD07CB01-EC</strain>
        <strain evidence="4 14">CVM N19EC0130</strain>
    </source>
</reference>
<feature type="region of interest" description="Disordered" evidence="1">
    <location>
        <begin position="1"/>
        <end position="63"/>
    </location>
</feature>
<reference evidence="5" key="5">
    <citation type="submission" date="2023-05" db="EMBL/GenBank/DDBJ databases">
        <title>Efficient inhibition of multidrug-resistant Escherichia coli by a new antibiotic combination.</title>
        <authorList>
            <person name="Lin T."/>
        </authorList>
    </citation>
    <scope>NUCLEOTIDE SEQUENCE</scope>
    <source>
        <strain evidence="5">YmmD45</strain>
    </source>
</reference>
<sequence length="63" mass="7159">MVTLTINRKPQGIFSKSPATPLQNKTDTAYKMKAGDQIPQLNDKQKPADKTPWRHDKTPEQKP</sequence>
<dbReference type="EMBL" id="QEMT01000217">
    <property type="protein sequence ID" value="PWH47346.1"/>
    <property type="molecule type" value="Genomic_DNA"/>
</dbReference>
<proteinExistence type="predicted"/>
<evidence type="ECO:0000313" key="8">
    <source>
        <dbReference type="EMBL" id="QRZ97946.1"/>
    </source>
</evidence>
<dbReference type="EMBL" id="CP070393">
    <property type="protein sequence ID" value="QRZ97946.1"/>
    <property type="molecule type" value="Genomic_DNA"/>
</dbReference>
<dbReference type="EMBL" id="CP070393">
    <property type="protein sequence ID" value="QRZ97585.1"/>
    <property type="molecule type" value="Genomic_DNA"/>
</dbReference>
<evidence type="ECO:0000256" key="1">
    <source>
        <dbReference type="SAM" id="MobiDB-lite"/>
    </source>
</evidence>
<dbReference type="EMBL" id="AASKVF010000048">
    <property type="protein sequence ID" value="EFD6887139.1"/>
    <property type="molecule type" value="Genomic_DNA"/>
</dbReference>
<accession>A0A0L6XSN1</accession>